<evidence type="ECO:0000313" key="1">
    <source>
        <dbReference type="EMBL" id="GFD33297.1"/>
    </source>
</evidence>
<sequence length="120" mass="13005">NVVGHYGGGHVVDLTKYLKGWLVTERRGQRSLKMDNSDVDLLEAAEALMSFANGHRSSVIEGSNSNANSSPSIDKGKEVVMQNWVRTESGRIVIDFDLNEVPAIMMEDEGGDANANVNGN</sequence>
<feature type="non-terminal residue" evidence="1">
    <location>
        <position position="1"/>
    </location>
</feature>
<protein>
    <submittedName>
        <fullName evidence="1">Zinc finger C2H2-type/integrase DNA-binding domain-containing protein</fullName>
    </submittedName>
</protein>
<gene>
    <name evidence="1" type="ORF">Tci_905266</name>
</gene>
<organism evidence="1">
    <name type="scientific">Tanacetum cinerariifolium</name>
    <name type="common">Dalmatian daisy</name>
    <name type="synonym">Chrysanthemum cinerariifolium</name>
    <dbReference type="NCBI Taxonomy" id="118510"/>
    <lineage>
        <taxon>Eukaryota</taxon>
        <taxon>Viridiplantae</taxon>
        <taxon>Streptophyta</taxon>
        <taxon>Embryophyta</taxon>
        <taxon>Tracheophyta</taxon>
        <taxon>Spermatophyta</taxon>
        <taxon>Magnoliopsida</taxon>
        <taxon>eudicotyledons</taxon>
        <taxon>Gunneridae</taxon>
        <taxon>Pentapetalae</taxon>
        <taxon>asterids</taxon>
        <taxon>campanulids</taxon>
        <taxon>Asterales</taxon>
        <taxon>Asteraceae</taxon>
        <taxon>Asteroideae</taxon>
        <taxon>Anthemideae</taxon>
        <taxon>Anthemidinae</taxon>
        <taxon>Tanacetum</taxon>
    </lineage>
</organism>
<feature type="non-terminal residue" evidence="1">
    <location>
        <position position="120"/>
    </location>
</feature>
<accession>A0A699VDM1</accession>
<keyword evidence="1" id="KW-0238">DNA-binding</keyword>
<dbReference type="GO" id="GO:0003677">
    <property type="term" value="F:DNA binding"/>
    <property type="evidence" value="ECO:0007669"/>
    <property type="project" value="UniProtKB-KW"/>
</dbReference>
<comment type="caution">
    <text evidence="1">The sequence shown here is derived from an EMBL/GenBank/DDBJ whole genome shotgun (WGS) entry which is preliminary data.</text>
</comment>
<dbReference type="AlphaFoldDB" id="A0A699VDM1"/>
<proteinExistence type="predicted"/>
<dbReference type="EMBL" id="BKCJ011433749">
    <property type="protein sequence ID" value="GFD33297.1"/>
    <property type="molecule type" value="Genomic_DNA"/>
</dbReference>
<name>A0A699VDM1_TANCI</name>
<reference evidence="1" key="1">
    <citation type="journal article" date="2019" name="Sci. Rep.">
        <title>Draft genome of Tanacetum cinerariifolium, the natural source of mosquito coil.</title>
        <authorList>
            <person name="Yamashiro T."/>
            <person name="Shiraishi A."/>
            <person name="Satake H."/>
            <person name="Nakayama K."/>
        </authorList>
    </citation>
    <scope>NUCLEOTIDE SEQUENCE</scope>
</reference>